<proteinExistence type="predicted"/>
<gene>
    <name evidence="2" type="ORF">SAPINGB_P000718</name>
</gene>
<dbReference type="AlphaFoldDB" id="A0A5E8B970"/>
<reference evidence="2 3" key="1">
    <citation type="submission" date="2019-09" db="EMBL/GenBank/DDBJ databases">
        <authorList>
            <person name="Brejova B."/>
        </authorList>
    </citation>
    <scope>NUCLEOTIDE SEQUENCE [LARGE SCALE GENOMIC DNA]</scope>
</reference>
<name>A0A5E8B970_9ASCO</name>
<keyword evidence="1" id="KW-0175">Coiled coil</keyword>
<evidence type="ECO:0000313" key="2">
    <source>
        <dbReference type="EMBL" id="VVT45342.1"/>
    </source>
</evidence>
<dbReference type="EMBL" id="CABVLU010000001">
    <property type="protein sequence ID" value="VVT45342.1"/>
    <property type="molecule type" value="Genomic_DNA"/>
</dbReference>
<dbReference type="RefSeq" id="XP_031851332.1">
    <property type="nucleotide sequence ID" value="XM_031995441.1"/>
</dbReference>
<evidence type="ECO:0000313" key="3">
    <source>
        <dbReference type="Proteomes" id="UP000398389"/>
    </source>
</evidence>
<dbReference type="GeneID" id="43579541"/>
<organism evidence="2 3">
    <name type="scientific">Magnusiomyces paraingens</name>
    <dbReference type="NCBI Taxonomy" id="2606893"/>
    <lineage>
        <taxon>Eukaryota</taxon>
        <taxon>Fungi</taxon>
        <taxon>Dikarya</taxon>
        <taxon>Ascomycota</taxon>
        <taxon>Saccharomycotina</taxon>
        <taxon>Dipodascomycetes</taxon>
        <taxon>Dipodascales</taxon>
        <taxon>Dipodascaceae</taxon>
        <taxon>Magnusiomyces</taxon>
    </lineage>
</organism>
<keyword evidence="3" id="KW-1185">Reference proteome</keyword>
<sequence>MFRLSHLKPRYFGNHLFINQKLVQKSHLFSKRNVSSSATSSSPREQLKAADMIAPVSRVFLYAFLTYSTLHAIWWNLEFETKEAQYKKELDDLEKKIYEKVAQLDCQIKEAGSQTELSAGEKTHNNIHKKSWFW</sequence>
<protein>
    <submittedName>
        <fullName evidence="2">Uncharacterized protein</fullName>
    </submittedName>
</protein>
<feature type="coiled-coil region" evidence="1">
    <location>
        <begin position="76"/>
        <end position="103"/>
    </location>
</feature>
<accession>A0A5E8B970</accession>
<evidence type="ECO:0000256" key="1">
    <source>
        <dbReference type="SAM" id="Coils"/>
    </source>
</evidence>
<dbReference type="Proteomes" id="UP000398389">
    <property type="component" value="Unassembled WGS sequence"/>
</dbReference>